<dbReference type="RefSeq" id="WP_112748256.1">
    <property type="nucleotide sequence ID" value="NZ_QMFY01000009.1"/>
</dbReference>
<dbReference type="Proteomes" id="UP000251889">
    <property type="component" value="Unassembled WGS sequence"/>
</dbReference>
<keyword evidence="2" id="KW-1185">Reference proteome</keyword>
<dbReference type="Pfam" id="PF12771">
    <property type="entry name" value="SusD-like_2"/>
    <property type="match status" value="1"/>
</dbReference>
<organism evidence="1 2">
    <name type="scientific">Pseudochryseolinea flava</name>
    <dbReference type="NCBI Taxonomy" id="2059302"/>
    <lineage>
        <taxon>Bacteria</taxon>
        <taxon>Pseudomonadati</taxon>
        <taxon>Bacteroidota</taxon>
        <taxon>Cytophagia</taxon>
        <taxon>Cytophagales</taxon>
        <taxon>Fulvivirgaceae</taxon>
        <taxon>Pseudochryseolinea</taxon>
    </lineage>
</organism>
<dbReference type="OrthoDB" id="973072at2"/>
<dbReference type="InterPro" id="IPR011990">
    <property type="entry name" value="TPR-like_helical_dom_sf"/>
</dbReference>
<dbReference type="AlphaFoldDB" id="A0A364Y004"/>
<sequence>MKKTLKYASVLAAALVVSSCTKDFEEINTNNNAPSNEQAAPDYLLTNAIESLTDRVHEIFLGHEMGSGWVQHMAKVQYTDEDRYQFRPGTVNTTWNSFYAASGMDVVTIYKLGEKLQHDNYKGVALVLKAYIISVLTDLHGDIPYEEAFKGDVVDGGILSPTYNTQEEVYRDIIAKLKEANTLLSADGKEIGGDLLFGNDIDMWKKFANSLRLRLLLRMSDRDPGFVTTEMTEIVSTPATYPIFESHDALYEADDEVYADNTPDDMAYLKYLGSAPNNNPIHENRKTRDDHRVSENFIDLLKDLGDYRIMAFALPAGTGQFVGLPNGLTSAKAAAFNGGGLKNTSKIGAYFSAAEAPGMLMSFAELQFILAEAAKRNFIPGGDAAAESYYIQGFVASYNQFREPLQEEFDAHAGSSYGGLAIPADYTVDAEIFGHLTENAIVIYDPAKALEQIATQKYVAMFDQGLQAWFEWRRVDFPVLTPAQDGLNGGKIPVRVPYPLDEQSKNPSNYAAAVQHNGADNLNTRVWWDVD</sequence>
<dbReference type="InterPro" id="IPR041662">
    <property type="entry name" value="SusD-like_2"/>
</dbReference>
<evidence type="ECO:0008006" key="3">
    <source>
        <dbReference type="Google" id="ProtNLM"/>
    </source>
</evidence>
<comment type="caution">
    <text evidence="1">The sequence shown here is derived from an EMBL/GenBank/DDBJ whole genome shotgun (WGS) entry which is preliminary data.</text>
</comment>
<evidence type="ECO:0000313" key="1">
    <source>
        <dbReference type="EMBL" id="RAV99910.1"/>
    </source>
</evidence>
<protein>
    <recommendedName>
        <fullName evidence="3">SusD/RagB family nutrient-binding outer membrane lipoprotein</fullName>
    </recommendedName>
</protein>
<reference evidence="1 2" key="1">
    <citation type="submission" date="2018-06" db="EMBL/GenBank/DDBJ databases">
        <title>Chryseolinea flavus sp. nov., a member of the phylum Bacteroidetes isolated from soil.</title>
        <authorList>
            <person name="Li Y."/>
            <person name="Wang J."/>
        </authorList>
    </citation>
    <scope>NUCLEOTIDE SEQUENCE [LARGE SCALE GENOMIC DNA]</scope>
    <source>
        <strain evidence="1 2">SDU1-6</strain>
    </source>
</reference>
<evidence type="ECO:0000313" key="2">
    <source>
        <dbReference type="Proteomes" id="UP000251889"/>
    </source>
</evidence>
<name>A0A364Y004_9BACT</name>
<accession>A0A364Y004</accession>
<dbReference type="PROSITE" id="PS51257">
    <property type="entry name" value="PROKAR_LIPOPROTEIN"/>
    <property type="match status" value="1"/>
</dbReference>
<gene>
    <name evidence="1" type="ORF">DQQ10_17890</name>
</gene>
<proteinExistence type="predicted"/>
<dbReference type="SUPFAM" id="SSF48452">
    <property type="entry name" value="TPR-like"/>
    <property type="match status" value="1"/>
</dbReference>
<dbReference type="Gene3D" id="1.25.40.390">
    <property type="match status" value="1"/>
</dbReference>
<dbReference type="EMBL" id="QMFY01000009">
    <property type="protein sequence ID" value="RAV99910.1"/>
    <property type="molecule type" value="Genomic_DNA"/>
</dbReference>